<proteinExistence type="predicted"/>
<evidence type="ECO:0000256" key="1">
    <source>
        <dbReference type="SAM" id="MobiDB-lite"/>
    </source>
</evidence>
<dbReference type="EMBL" id="SMKZ01000034">
    <property type="protein sequence ID" value="TDE02791.1"/>
    <property type="molecule type" value="Genomic_DNA"/>
</dbReference>
<evidence type="ECO:0000313" key="3">
    <source>
        <dbReference type="Proteomes" id="UP000294739"/>
    </source>
</evidence>
<organism evidence="2 3">
    <name type="scientific">Jiangella asiatica</name>
    <dbReference type="NCBI Taxonomy" id="2530372"/>
    <lineage>
        <taxon>Bacteria</taxon>
        <taxon>Bacillati</taxon>
        <taxon>Actinomycetota</taxon>
        <taxon>Actinomycetes</taxon>
        <taxon>Jiangellales</taxon>
        <taxon>Jiangellaceae</taxon>
        <taxon>Jiangella</taxon>
    </lineage>
</organism>
<comment type="caution">
    <text evidence="2">The sequence shown here is derived from an EMBL/GenBank/DDBJ whole genome shotgun (WGS) entry which is preliminary data.</text>
</comment>
<dbReference type="RefSeq" id="WP_131898190.1">
    <property type="nucleotide sequence ID" value="NZ_SMKZ01000034.1"/>
</dbReference>
<dbReference type="Proteomes" id="UP000294739">
    <property type="component" value="Unassembled WGS sequence"/>
</dbReference>
<dbReference type="PROSITE" id="PS51318">
    <property type="entry name" value="TAT"/>
    <property type="match status" value="1"/>
</dbReference>
<dbReference type="InterPro" id="IPR006311">
    <property type="entry name" value="TAT_signal"/>
</dbReference>
<keyword evidence="3" id="KW-1185">Reference proteome</keyword>
<evidence type="ECO:0000313" key="2">
    <source>
        <dbReference type="EMBL" id="TDE02791.1"/>
    </source>
</evidence>
<name>A0A4R5CUY0_9ACTN</name>
<sequence>MTPPRSSPSPRAFDPRHRHPPGINRRDLLRITGLSVAGAFAVPLLSTAEPARAEPLTGAPRGTRYQFASTRLRVPDRLSTLASAGAAGLWRVSAGSPPYPIRNPRVLVPGFFCTSAGSGETERLAPDHFDVAYALEVEGVRHRARFRGKQWTQRGGSGSSHRYDTPYDWGMWSDPIPVEIPANSQLFHCSMVRIGAGLRFPASARRSPLIGDRWRIGDPAALEPLLSGGEIVTAGSSPGVVYAPMFMVAESESADPVVLIVGDSRSYFDHDLSWANTEPRSPLAAVERGLDSIGGGRVATGHVGMSGSAPAHTMIGPGLTHRVRPLLELRRQYGHLPFSHILDQHGNNGLLDWPTLTSHVTTVKEFFPGVPYVKTTIPPRVRNSTDAYRTLAGQAPVAFDSYPNGARALFNNDVLANRDDLFDAVFHAGRYGMAGDDDFHRSRFPEFNDLSGVLTRDWDGVSSTCFLSFEPRYGDRLNFDAANRARGGHVGRVTPRGDEFEVSLEIGFASGGAHPAGASFACTPTGDGTHESPRMHMIEGAAYEDMKLAGLFGPITATARPPA</sequence>
<dbReference type="AlphaFoldDB" id="A0A4R5CUY0"/>
<reference evidence="2 3" key="1">
    <citation type="submission" date="2019-03" db="EMBL/GenBank/DDBJ databases">
        <title>Draft genome sequences of novel Actinobacteria.</title>
        <authorList>
            <person name="Sahin N."/>
            <person name="Ay H."/>
            <person name="Saygin H."/>
        </authorList>
    </citation>
    <scope>NUCLEOTIDE SEQUENCE [LARGE SCALE GENOMIC DNA]</scope>
    <source>
        <strain evidence="2 3">5K138</strain>
    </source>
</reference>
<feature type="region of interest" description="Disordered" evidence="1">
    <location>
        <begin position="1"/>
        <end position="24"/>
    </location>
</feature>
<dbReference type="InParanoid" id="A0A4R5CUY0"/>
<protein>
    <submittedName>
        <fullName evidence="2">Uncharacterized protein</fullName>
    </submittedName>
</protein>
<accession>A0A4R5CUY0</accession>
<gene>
    <name evidence="2" type="ORF">E1269_21065</name>
</gene>
<dbReference type="OrthoDB" id="8322136at2"/>